<dbReference type="InterPro" id="IPR016454">
    <property type="entry name" value="Cysteine_dSase"/>
</dbReference>
<dbReference type="InterPro" id="IPR015422">
    <property type="entry name" value="PyrdxlP-dep_Trfase_small"/>
</dbReference>
<comment type="cofactor">
    <cofactor evidence="1 10">
        <name>pyridoxal 5'-phosphate</name>
        <dbReference type="ChEBI" id="CHEBI:597326"/>
    </cofactor>
</comment>
<protein>
    <recommendedName>
        <fullName evidence="3">cysteine desulfurase</fullName>
        <ecNumber evidence="3">2.8.1.7</ecNumber>
    </recommendedName>
</protein>
<dbReference type="EMBL" id="AP024702">
    <property type="protein sequence ID" value="BCX46461.1"/>
    <property type="molecule type" value="Genomic_DNA"/>
</dbReference>
<evidence type="ECO:0000256" key="8">
    <source>
        <dbReference type="ARBA" id="ARBA00023014"/>
    </source>
</evidence>
<dbReference type="PANTHER" id="PTHR11601:SF34">
    <property type="entry name" value="CYSTEINE DESULFURASE"/>
    <property type="match status" value="1"/>
</dbReference>
<comment type="similarity">
    <text evidence="2">Belongs to the class-V pyridoxal-phosphate-dependent aminotransferase family. NifS/IscS subfamily.</text>
</comment>
<evidence type="ECO:0000256" key="9">
    <source>
        <dbReference type="ARBA" id="ARBA00050776"/>
    </source>
</evidence>
<accession>A0ABM7R906</accession>
<dbReference type="EC" id="2.8.1.7" evidence="3"/>
<dbReference type="PIRSF" id="PIRSF005572">
    <property type="entry name" value="NifS"/>
    <property type="match status" value="1"/>
</dbReference>
<dbReference type="SUPFAM" id="SSF53383">
    <property type="entry name" value="PLP-dependent transferases"/>
    <property type="match status" value="1"/>
</dbReference>
<keyword evidence="4" id="KW-0808">Transferase</keyword>
<evidence type="ECO:0000256" key="2">
    <source>
        <dbReference type="ARBA" id="ARBA00006490"/>
    </source>
</evidence>
<feature type="domain" description="Aminotransferase class V" evidence="11">
    <location>
        <begin position="2"/>
        <end position="368"/>
    </location>
</feature>
<reference evidence="12 13" key="1">
    <citation type="submission" date="2021-06" db="EMBL/GenBank/DDBJ databases">
        <title>Complete genome of Haloferula helveola possessing various polysaccharide degrading enzymes.</title>
        <authorList>
            <person name="Takami H."/>
            <person name="Huang C."/>
            <person name="Hamasaki K."/>
        </authorList>
    </citation>
    <scope>NUCLEOTIDE SEQUENCE [LARGE SCALE GENOMIC DNA]</scope>
    <source>
        <strain evidence="12 13">CN-1</strain>
    </source>
</reference>
<proteinExistence type="inferred from homology"/>
<organism evidence="12 13">
    <name type="scientific">Haloferula helveola</name>
    <dbReference type="NCBI Taxonomy" id="490095"/>
    <lineage>
        <taxon>Bacteria</taxon>
        <taxon>Pseudomonadati</taxon>
        <taxon>Verrucomicrobiota</taxon>
        <taxon>Verrucomicrobiia</taxon>
        <taxon>Verrucomicrobiales</taxon>
        <taxon>Verrucomicrobiaceae</taxon>
        <taxon>Haloferula</taxon>
    </lineage>
</organism>
<evidence type="ECO:0000256" key="3">
    <source>
        <dbReference type="ARBA" id="ARBA00012239"/>
    </source>
</evidence>
<comment type="catalytic activity">
    <reaction evidence="9">
        <text>(sulfur carrier)-H + L-cysteine = (sulfur carrier)-SH + L-alanine</text>
        <dbReference type="Rhea" id="RHEA:43892"/>
        <dbReference type="Rhea" id="RHEA-COMP:14737"/>
        <dbReference type="Rhea" id="RHEA-COMP:14739"/>
        <dbReference type="ChEBI" id="CHEBI:29917"/>
        <dbReference type="ChEBI" id="CHEBI:35235"/>
        <dbReference type="ChEBI" id="CHEBI:57972"/>
        <dbReference type="ChEBI" id="CHEBI:64428"/>
        <dbReference type="EC" id="2.8.1.7"/>
    </reaction>
</comment>
<keyword evidence="6" id="KW-0663">Pyridoxal phosphate</keyword>
<keyword evidence="5" id="KW-0479">Metal-binding</keyword>
<dbReference type="PANTHER" id="PTHR11601">
    <property type="entry name" value="CYSTEINE DESULFURYLASE FAMILY MEMBER"/>
    <property type="match status" value="1"/>
</dbReference>
<dbReference type="Gene3D" id="3.40.640.10">
    <property type="entry name" value="Type I PLP-dependent aspartate aminotransferase-like (Major domain)"/>
    <property type="match status" value="1"/>
</dbReference>
<dbReference type="InterPro" id="IPR020578">
    <property type="entry name" value="Aminotrans_V_PyrdxlP_BS"/>
</dbReference>
<gene>
    <name evidence="12" type="ORF">HAHE_03690</name>
</gene>
<keyword evidence="7" id="KW-0408">Iron</keyword>
<evidence type="ECO:0000256" key="5">
    <source>
        <dbReference type="ARBA" id="ARBA00022723"/>
    </source>
</evidence>
<name>A0ABM7R906_9BACT</name>
<evidence type="ECO:0000313" key="12">
    <source>
        <dbReference type="EMBL" id="BCX46461.1"/>
    </source>
</evidence>
<evidence type="ECO:0000256" key="6">
    <source>
        <dbReference type="ARBA" id="ARBA00022898"/>
    </source>
</evidence>
<evidence type="ECO:0000256" key="1">
    <source>
        <dbReference type="ARBA" id="ARBA00001933"/>
    </source>
</evidence>
<dbReference type="Proteomes" id="UP001374893">
    <property type="component" value="Chromosome"/>
</dbReference>
<evidence type="ECO:0000256" key="4">
    <source>
        <dbReference type="ARBA" id="ARBA00022679"/>
    </source>
</evidence>
<dbReference type="InterPro" id="IPR015424">
    <property type="entry name" value="PyrdxlP-dep_Trfase"/>
</dbReference>
<dbReference type="InterPro" id="IPR000192">
    <property type="entry name" value="Aminotrans_V_dom"/>
</dbReference>
<sequence>MIYLDSNATTPMSPGVVEAMMPWMTEKFCNPNASYAGAKEARKAIEAAREQVAALIGAEPDEIVFTGGGTESTNMALKWLARWVGRKTGRVVTSVIEHSAVLKPVQTFEDVGYAVERCPVDAGARLDLDAFSSACRAAREGGGFASLMWANNETGTIQPVADALIHAKESGLAFHTDAIQAVGKIPVDVREVPVDFLSLSGHKFHGPKGVGALFIRSGCRFEPMVRGGGQESDRRSGTENVAGIVGLGKAAELARLRLEHDPHGRVTGKLRDLFEERVVEGLKGVTVNGDLIHRLPNTTHLSFEGCEAAGLLILLDDKGVACSAGSACMTGKMKPSHVQKAMGFSDAKAKSSLRFGFSHMTTEEEAERAATDLIVSVEKLRRVQGGNTGPVAIYS</sequence>
<dbReference type="InterPro" id="IPR015421">
    <property type="entry name" value="PyrdxlP-dep_Trfase_major"/>
</dbReference>
<dbReference type="Gene3D" id="1.10.260.50">
    <property type="match status" value="1"/>
</dbReference>
<keyword evidence="13" id="KW-1185">Reference proteome</keyword>
<keyword evidence="8" id="KW-0411">Iron-sulfur</keyword>
<evidence type="ECO:0000256" key="10">
    <source>
        <dbReference type="RuleBase" id="RU004504"/>
    </source>
</evidence>
<dbReference type="PROSITE" id="PS00595">
    <property type="entry name" value="AA_TRANSFER_CLASS_5"/>
    <property type="match status" value="1"/>
</dbReference>
<evidence type="ECO:0000259" key="11">
    <source>
        <dbReference type="Pfam" id="PF00266"/>
    </source>
</evidence>
<dbReference type="RefSeq" id="WP_338688094.1">
    <property type="nucleotide sequence ID" value="NZ_AP024702.1"/>
</dbReference>
<evidence type="ECO:0000256" key="7">
    <source>
        <dbReference type="ARBA" id="ARBA00023004"/>
    </source>
</evidence>
<evidence type="ECO:0000313" key="13">
    <source>
        <dbReference type="Proteomes" id="UP001374893"/>
    </source>
</evidence>
<dbReference type="Pfam" id="PF00266">
    <property type="entry name" value="Aminotran_5"/>
    <property type="match status" value="1"/>
</dbReference>
<dbReference type="Gene3D" id="3.90.1150.10">
    <property type="entry name" value="Aspartate Aminotransferase, domain 1"/>
    <property type="match status" value="1"/>
</dbReference>